<feature type="transmembrane region" description="Helical" evidence="1">
    <location>
        <begin position="269"/>
        <end position="294"/>
    </location>
</feature>
<evidence type="ECO:0000256" key="1">
    <source>
        <dbReference type="SAM" id="Phobius"/>
    </source>
</evidence>
<keyword evidence="1" id="KW-1133">Transmembrane helix</keyword>
<dbReference type="AlphaFoldDB" id="A0A6A4RHA0"/>
<proteinExistence type="predicted"/>
<keyword evidence="1" id="KW-0472">Membrane</keyword>
<name>A0A6A4RHA0_9RHOB</name>
<accession>A0A6A4RHA0</accession>
<dbReference type="EMBL" id="WSFO01000004">
    <property type="protein sequence ID" value="KAE9630350.1"/>
    <property type="molecule type" value="Genomic_DNA"/>
</dbReference>
<dbReference type="Proteomes" id="UP000441586">
    <property type="component" value="Unassembled WGS sequence"/>
</dbReference>
<gene>
    <name evidence="2" type="ORF">GP644_08070</name>
</gene>
<keyword evidence="1" id="KW-0812">Transmembrane</keyword>
<reference evidence="2 3" key="1">
    <citation type="submission" date="2019-12" db="EMBL/GenBank/DDBJ databases">
        <authorList>
            <person name="Zhang Y.-J."/>
        </authorList>
    </citation>
    <scope>NUCLEOTIDE SEQUENCE [LARGE SCALE GENOMIC DNA]</scope>
    <source>
        <strain evidence="2 3">H18S-6</strain>
    </source>
</reference>
<sequence>MPKTDFQKQWVRALTGYDNCIKQILDNDAFGLKAKDVSISSKIGNHLKGLDDASGMVDWFDKETAFSKSNEIPALMRRIGVIQGALKKSAKKAKLAWYEGGEAPGNLADSISDILVSVEARRKRLIKAQTTQETVANVALLTKAAVRQYSNVNPAKVSSFVVEVEMKLPSDLLDDLVKGVEGVSLATMQRVAEAEISKKYKKKALDEVEFVHLNVLEWDGLETLANKNLQQFTSKAGDDCVKAIENHWKNLLKGRDALKAMRIKCAKKIAFGVLSLSAGAVACVASFGTAVIVYGKMIKDLVGIALTIKKLAQSADAAAADVQKKVAAISKALEAKTAASPSANAKELLSILGVPFLKSCKAAEDDMTKLLAKTHQVRDKAKELLGGAESGMNQLTHMEHLITKKLGVEKSDKLKTLQKLRIANAELIEKAVSVLSAHELHMELYNAAETAVDAYKEAQSSSFPIIRGAVNSANEANALKGAVDNLAKIAGALA</sequence>
<dbReference type="RefSeq" id="WP_158978571.1">
    <property type="nucleotide sequence ID" value="NZ_WSFO01000004.1"/>
</dbReference>
<evidence type="ECO:0000313" key="2">
    <source>
        <dbReference type="EMBL" id="KAE9630350.1"/>
    </source>
</evidence>
<evidence type="ECO:0000313" key="3">
    <source>
        <dbReference type="Proteomes" id="UP000441586"/>
    </source>
</evidence>
<protein>
    <submittedName>
        <fullName evidence="2">Uncharacterized protein</fullName>
    </submittedName>
</protein>
<organism evidence="2 3">
    <name type="scientific">Parasedimentitalea maritima</name>
    <dbReference type="NCBI Taxonomy" id="2578117"/>
    <lineage>
        <taxon>Bacteria</taxon>
        <taxon>Pseudomonadati</taxon>
        <taxon>Pseudomonadota</taxon>
        <taxon>Alphaproteobacteria</taxon>
        <taxon>Rhodobacterales</taxon>
        <taxon>Paracoccaceae</taxon>
        <taxon>Parasedimentitalea</taxon>
    </lineage>
</organism>
<comment type="caution">
    <text evidence="2">The sequence shown here is derived from an EMBL/GenBank/DDBJ whole genome shotgun (WGS) entry which is preliminary data.</text>
</comment>